<proteinExistence type="predicted"/>
<dbReference type="Gene3D" id="3.30.70.1290">
    <property type="entry name" value="Transposase IS200-like"/>
    <property type="match status" value="1"/>
</dbReference>
<dbReference type="AlphaFoldDB" id="A0A4Y2W5U1"/>
<dbReference type="SUPFAM" id="SSF143422">
    <property type="entry name" value="Transposase IS200-like"/>
    <property type="match status" value="1"/>
</dbReference>
<comment type="caution">
    <text evidence="2">The sequence shown here is derived from an EMBL/GenBank/DDBJ whole genome shotgun (WGS) entry which is preliminary data.</text>
</comment>
<reference evidence="2 3" key="1">
    <citation type="journal article" date="2019" name="Sci. Rep.">
        <title>Orb-weaving spider Araneus ventricosus genome elucidates the spidroin gene catalogue.</title>
        <authorList>
            <person name="Kono N."/>
            <person name="Nakamura H."/>
            <person name="Ohtoshi R."/>
            <person name="Moran D.A.P."/>
            <person name="Shinohara A."/>
            <person name="Yoshida Y."/>
            <person name="Fujiwara M."/>
            <person name="Mori M."/>
            <person name="Tomita M."/>
            <person name="Arakawa K."/>
        </authorList>
    </citation>
    <scope>NUCLEOTIDE SEQUENCE [LARGE SCALE GENOMIC DNA]</scope>
</reference>
<dbReference type="SMART" id="SM01321">
    <property type="entry name" value="Y1_Tnp"/>
    <property type="match status" value="1"/>
</dbReference>
<dbReference type="PANTHER" id="PTHR33360">
    <property type="entry name" value="TRANSPOSASE FOR INSERTION SEQUENCE ELEMENT IS200"/>
    <property type="match status" value="1"/>
</dbReference>
<dbReference type="EMBL" id="BGPR01056162">
    <property type="protein sequence ID" value="GBO32679.1"/>
    <property type="molecule type" value="Genomic_DNA"/>
</dbReference>
<dbReference type="OrthoDB" id="8299980at2759"/>
<dbReference type="PANTHER" id="PTHR33360:SF2">
    <property type="entry name" value="TRANSPOSASE FOR INSERTION SEQUENCE ELEMENT IS200"/>
    <property type="match status" value="1"/>
</dbReference>
<evidence type="ECO:0000259" key="1">
    <source>
        <dbReference type="SMART" id="SM01321"/>
    </source>
</evidence>
<dbReference type="InterPro" id="IPR002686">
    <property type="entry name" value="Transposase_17"/>
</dbReference>
<name>A0A4Y2W5U1_ARAVE</name>
<protein>
    <submittedName>
        <fullName evidence="2">Transposase for insertion sequence element IS200</fullName>
    </submittedName>
</protein>
<accession>A0A4Y2W5U1</accession>
<dbReference type="Proteomes" id="UP000499080">
    <property type="component" value="Unassembled WGS sequence"/>
</dbReference>
<dbReference type="GO" id="GO:0004803">
    <property type="term" value="F:transposase activity"/>
    <property type="evidence" value="ECO:0007669"/>
    <property type="project" value="InterPro"/>
</dbReference>
<keyword evidence="3" id="KW-1185">Reference proteome</keyword>
<gene>
    <name evidence="2" type="primary">tnpA1</name>
    <name evidence="2" type="ORF">AVEN_275692_1</name>
</gene>
<dbReference type="GO" id="GO:0003677">
    <property type="term" value="F:DNA binding"/>
    <property type="evidence" value="ECO:0007669"/>
    <property type="project" value="InterPro"/>
</dbReference>
<feature type="domain" description="Transposase IS200-like" evidence="1">
    <location>
        <begin position="11"/>
        <end position="130"/>
    </location>
</feature>
<dbReference type="InterPro" id="IPR036515">
    <property type="entry name" value="Transposase_17_sf"/>
</dbReference>
<evidence type="ECO:0000313" key="2">
    <source>
        <dbReference type="EMBL" id="GBO32679.1"/>
    </source>
</evidence>
<organism evidence="2 3">
    <name type="scientific">Araneus ventricosus</name>
    <name type="common">Orbweaver spider</name>
    <name type="synonym">Epeira ventricosa</name>
    <dbReference type="NCBI Taxonomy" id="182803"/>
    <lineage>
        <taxon>Eukaryota</taxon>
        <taxon>Metazoa</taxon>
        <taxon>Ecdysozoa</taxon>
        <taxon>Arthropoda</taxon>
        <taxon>Chelicerata</taxon>
        <taxon>Arachnida</taxon>
        <taxon>Araneae</taxon>
        <taxon>Araneomorphae</taxon>
        <taxon>Entelegynae</taxon>
        <taxon>Araneoidea</taxon>
        <taxon>Araneidae</taxon>
        <taxon>Araneus</taxon>
    </lineage>
</organism>
<dbReference type="GO" id="GO:0006313">
    <property type="term" value="P:DNA transposition"/>
    <property type="evidence" value="ECO:0007669"/>
    <property type="project" value="InterPro"/>
</dbReference>
<dbReference type="Pfam" id="PF01797">
    <property type="entry name" value="Y1_Tnp"/>
    <property type="match status" value="1"/>
</dbReference>
<dbReference type="NCBIfam" id="NF033573">
    <property type="entry name" value="transpos_IS200"/>
    <property type="match status" value="1"/>
</dbReference>
<evidence type="ECO:0000313" key="3">
    <source>
        <dbReference type="Proteomes" id="UP000499080"/>
    </source>
</evidence>
<sequence>MQRYGYNVHSKYDMKVHLVWIPKYRKRVLIGQIAVRVRELLRQVTMENEIQIISGKVAVDHIHMFISYKPQQSVSKIVQLLKGTSSRLLMQDFASLRKQFWGRHLWARGYLAVSSGTITDEVIQEYISIQEGEPLHDNDQFQID</sequence>